<proteinExistence type="predicted"/>
<evidence type="ECO:0000313" key="3">
    <source>
        <dbReference type="Proteomes" id="UP000618931"/>
    </source>
</evidence>
<name>A0ABS0I1W8_9BACT</name>
<gene>
    <name evidence="2" type="ORF">I2H31_05850</name>
</gene>
<dbReference type="EMBL" id="JADQDM010000002">
    <property type="protein sequence ID" value="MBF9220622.1"/>
    <property type="molecule type" value="Genomic_DNA"/>
</dbReference>
<comment type="caution">
    <text evidence="2">The sequence shown here is derived from an EMBL/GenBank/DDBJ whole genome shotgun (WGS) entry which is preliminary data.</text>
</comment>
<dbReference type="RefSeq" id="WP_196292064.1">
    <property type="nucleotide sequence ID" value="NZ_JADQDM010000002.1"/>
</dbReference>
<dbReference type="PROSITE" id="PS50112">
    <property type="entry name" value="PAS"/>
    <property type="match status" value="1"/>
</dbReference>
<evidence type="ECO:0000313" key="2">
    <source>
        <dbReference type="EMBL" id="MBF9220622.1"/>
    </source>
</evidence>
<organism evidence="2 3">
    <name type="scientific">Hymenobacter ruricola</name>
    <dbReference type="NCBI Taxonomy" id="2791023"/>
    <lineage>
        <taxon>Bacteria</taxon>
        <taxon>Pseudomonadati</taxon>
        <taxon>Bacteroidota</taxon>
        <taxon>Cytophagia</taxon>
        <taxon>Cytophagales</taxon>
        <taxon>Hymenobacteraceae</taxon>
        <taxon>Hymenobacter</taxon>
    </lineage>
</organism>
<dbReference type="InterPro" id="IPR000014">
    <property type="entry name" value="PAS"/>
</dbReference>
<evidence type="ECO:0000259" key="1">
    <source>
        <dbReference type="PROSITE" id="PS50112"/>
    </source>
</evidence>
<protein>
    <recommendedName>
        <fullName evidence="1">PAS domain-containing protein</fullName>
    </recommendedName>
</protein>
<sequence length="140" mass="16461">MKFPRTAEDVENEILNSVNKYGQHQGLRIGQLTRVLQKANPEIIVEGVIRILERRSNADTFSQQELAGRVLEIVQPKSQKDLKEVLQRVLKGWDKSVEQFPFWLRNNYGINELKVAFAELELTEMEKDKLQTLKWWLRLN</sequence>
<keyword evidence="3" id="KW-1185">Reference proteome</keyword>
<feature type="domain" description="PAS" evidence="1">
    <location>
        <begin position="61"/>
        <end position="93"/>
    </location>
</feature>
<dbReference type="Proteomes" id="UP000618931">
    <property type="component" value="Unassembled WGS sequence"/>
</dbReference>
<accession>A0ABS0I1W8</accession>
<reference evidence="2 3" key="1">
    <citation type="submission" date="2020-11" db="EMBL/GenBank/DDBJ databases">
        <authorList>
            <person name="Kim M.K."/>
        </authorList>
    </citation>
    <scope>NUCLEOTIDE SEQUENCE [LARGE SCALE GENOMIC DNA]</scope>
    <source>
        <strain evidence="2 3">BT662</strain>
    </source>
</reference>